<comment type="function">
    <text evidence="1">Alpha-L-fucosidase is responsible for hydrolyzing the alpha-1,6-linked fucose joined to the reducing-end N-acetylglucosamine of the carbohydrate moieties of glycoproteins.</text>
</comment>
<dbReference type="InterPro" id="IPR017853">
    <property type="entry name" value="GH"/>
</dbReference>
<dbReference type="GO" id="GO:0004560">
    <property type="term" value="F:alpha-L-fucosidase activity"/>
    <property type="evidence" value="ECO:0007669"/>
    <property type="project" value="InterPro"/>
</dbReference>
<dbReference type="InParanoid" id="A0A1I1V4B6"/>
<sequence length="438" mass="50638">MKKFVFPILFCLFTFVGYAQQKYPYEMSEYTPSSENLKAREEFRNMRFGLFIHWGIYSVLGDGEWVMHNQRIPYDKYKRLADFFYPMDFDAREWVKIAKDAGMKYITITSRHHDGFSMFDTEASDYNIVDATPYGKDPLKELAEECKKEGIKLNFYYSLLDWGREDYGFGKKIVDGGPVDTDWDSYIEFMKTQLTELLTNYGEVGCVWFDGHWERKNANWHYDQIYSLIHDLSPATLIANNHHIQPIPGEDIQVFERDLPGENFAGYSKGVKVSKLPLETCATIGEAWGFNLNEKNYKSPKEIIHLLVKAAGKDANLLLNVGPMPNGKIQPEFVSILNEVGQWLKKYGETIYGTRGQIIPNQEWGTITAKDNTLFVHVLNQPGLPYVFIPQFDKKVLSATSFDKNVKLKFKQQKEGLFIYTGGLKENDIDQIIKLKIK</sequence>
<dbReference type="PANTHER" id="PTHR10030:SF37">
    <property type="entry name" value="ALPHA-L-FUCOSIDASE-RELATED"/>
    <property type="match status" value="1"/>
</dbReference>
<dbReference type="AlphaFoldDB" id="A0A1I1V4B6"/>
<dbReference type="PIRSF" id="PIRSF001092">
    <property type="entry name" value="Alpha-L-fucosidase"/>
    <property type="match status" value="1"/>
</dbReference>
<organism evidence="9 10">
    <name type="scientific">Thermophagus xiamenensis</name>
    <dbReference type="NCBI Taxonomy" id="385682"/>
    <lineage>
        <taxon>Bacteria</taxon>
        <taxon>Pseudomonadati</taxon>
        <taxon>Bacteroidota</taxon>
        <taxon>Bacteroidia</taxon>
        <taxon>Marinilabiliales</taxon>
        <taxon>Marinilabiliaceae</taxon>
        <taxon>Thermophagus</taxon>
    </lineage>
</organism>
<dbReference type="eggNOG" id="COG3669">
    <property type="taxonomic scope" value="Bacteria"/>
</dbReference>
<evidence type="ECO:0000256" key="1">
    <source>
        <dbReference type="ARBA" id="ARBA00004071"/>
    </source>
</evidence>
<evidence type="ECO:0000256" key="7">
    <source>
        <dbReference type="PIRSR" id="PIRSR001092-1"/>
    </source>
</evidence>
<dbReference type="SUPFAM" id="SSF51445">
    <property type="entry name" value="(Trans)glycosidases"/>
    <property type="match status" value="1"/>
</dbReference>
<keyword evidence="5" id="KW-0378">Hydrolase</keyword>
<accession>A0A1I1V4B6</accession>
<dbReference type="SMART" id="SM00812">
    <property type="entry name" value="Alpha_L_fucos"/>
    <property type="match status" value="1"/>
</dbReference>
<dbReference type="EMBL" id="FONA01000002">
    <property type="protein sequence ID" value="SFD77665.1"/>
    <property type="molecule type" value="Genomic_DNA"/>
</dbReference>
<dbReference type="Proteomes" id="UP000181976">
    <property type="component" value="Unassembled WGS sequence"/>
</dbReference>
<keyword evidence="4" id="KW-0732">Signal</keyword>
<keyword evidence="6" id="KW-0326">Glycosidase</keyword>
<reference evidence="9 10" key="1">
    <citation type="submission" date="2016-10" db="EMBL/GenBank/DDBJ databases">
        <authorList>
            <person name="de Groot N.N."/>
        </authorList>
    </citation>
    <scope>NUCLEOTIDE SEQUENCE [LARGE SCALE GENOMIC DNA]</scope>
    <source>
        <strain evidence="9 10">DSM 19012</strain>
    </source>
</reference>
<dbReference type="GO" id="GO:0016139">
    <property type="term" value="P:glycoside catabolic process"/>
    <property type="evidence" value="ECO:0007669"/>
    <property type="project" value="TreeGrafter"/>
</dbReference>
<feature type="site" description="May be important for catalysis" evidence="7">
    <location>
        <position position="281"/>
    </location>
</feature>
<comment type="similarity">
    <text evidence="2">Belongs to the glycosyl hydrolase 29 family.</text>
</comment>
<name>A0A1I1V4B6_9BACT</name>
<dbReference type="EC" id="3.2.1.51" evidence="3"/>
<dbReference type="PANTHER" id="PTHR10030">
    <property type="entry name" value="ALPHA-L-FUCOSIDASE"/>
    <property type="match status" value="1"/>
</dbReference>
<dbReference type="RefSeq" id="WP_010528836.1">
    <property type="nucleotide sequence ID" value="NZ_AFSL01000100.1"/>
</dbReference>
<dbReference type="OrthoDB" id="1389336at2"/>
<evidence type="ECO:0000256" key="2">
    <source>
        <dbReference type="ARBA" id="ARBA00007951"/>
    </source>
</evidence>
<dbReference type="GO" id="GO:0006004">
    <property type="term" value="P:fucose metabolic process"/>
    <property type="evidence" value="ECO:0007669"/>
    <property type="project" value="InterPro"/>
</dbReference>
<dbReference type="InterPro" id="IPR000933">
    <property type="entry name" value="Glyco_hydro_29"/>
</dbReference>
<evidence type="ECO:0000256" key="5">
    <source>
        <dbReference type="ARBA" id="ARBA00022801"/>
    </source>
</evidence>
<feature type="domain" description="Glycoside hydrolase family 29 N-terminal" evidence="8">
    <location>
        <begin position="23"/>
        <end position="349"/>
    </location>
</feature>
<dbReference type="STRING" id="385682.SAMN05444380_10225"/>
<dbReference type="PRINTS" id="PR00741">
    <property type="entry name" value="GLHYDRLASE29"/>
</dbReference>
<protein>
    <recommendedName>
        <fullName evidence="3">alpha-L-fucosidase</fullName>
        <ecNumber evidence="3">3.2.1.51</ecNumber>
    </recommendedName>
</protein>
<evidence type="ECO:0000256" key="6">
    <source>
        <dbReference type="ARBA" id="ARBA00023295"/>
    </source>
</evidence>
<evidence type="ECO:0000256" key="4">
    <source>
        <dbReference type="ARBA" id="ARBA00022729"/>
    </source>
</evidence>
<proteinExistence type="inferred from homology"/>
<dbReference type="Gene3D" id="3.20.20.80">
    <property type="entry name" value="Glycosidases"/>
    <property type="match status" value="1"/>
</dbReference>
<dbReference type="GO" id="GO:0005764">
    <property type="term" value="C:lysosome"/>
    <property type="evidence" value="ECO:0007669"/>
    <property type="project" value="TreeGrafter"/>
</dbReference>
<evidence type="ECO:0000259" key="8">
    <source>
        <dbReference type="Pfam" id="PF01120"/>
    </source>
</evidence>
<gene>
    <name evidence="9" type="ORF">SAMN05444380_10225</name>
</gene>
<keyword evidence="10" id="KW-1185">Reference proteome</keyword>
<dbReference type="InterPro" id="IPR016286">
    <property type="entry name" value="FUC_metazoa-typ"/>
</dbReference>
<evidence type="ECO:0000313" key="9">
    <source>
        <dbReference type="EMBL" id="SFD77665.1"/>
    </source>
</evidence>
<dbReference type="InterPro" id="IPR057739">
    <property type="entry name" value="Glyco_hydro_29_N"/>
</dbReference>
<dbReference type="Pfam" id="PF01120">
    <property type="entry name" value="Alpha_L_fucos"/>
    <property type="match status" value="1"/>
</dbReference>
<evidence type="ECO:0000256" key="3">
    <source>
        <dbReference type="ARBA" id="ARBA00012662"/>
    </source>
</evidence>
<evidence type="ECO:0000313" key="10">
    <source>
        <dbReference type="Proteomes" id="UP000181976"/>
    </source>
</evidence>